<evidence type="ECO:0000256" key="4">
    <source>
        <dbReference type="ARBA" id="ARBA00022989"/>
    </source>
</evidence>
<protein>
    <submittedName>
        <fullName evidence="9">PLD nuclease N-terminal domain-containing protein</fullName>
    </submittedName>
</protein>
<evidence type="ECO:0000256" key="2">
    <source>
        <dbReference type="ARBA" id="ARBA00022475"/>
    </source>
</evidence>
<evidence type="ECO:0000256" key="7">
    <source>
        <dbReference type="SAM" id="Phobius"/>
    </source>
</evidence>
<feature type="region of interest" description="Disordered" evidence="6">
    <location>
        <begin position="59"/>
        <end position="122"/>
    </location>
</feature>
<keyword evidence="2" id="KW-1003">Cell membrane</keyword>
<gene>
    <name evidence="9" type="ORF">GCM10009839_05720</name>
</gene>
<dbReference type="Proteomes" id="UP001500751">
    <property type="component" value="Unassembled WGS sequence"/>
</dbReference>
<dbReference type="Pfam" id="PF13396">
    <property type="entry name" value="PLDc_N"/>
    <property type="match status" value="1"/>
</dbReference>
<feature type="transmembrane region" description="Helical" evidence="7">
    <location>
        <begin position="6"/>
        <end position="24"/>
    </location>
</feature>
<feature type="transmembrane region" description="Helical" evidence="7">
    <location>
        <begin position="36"/>
        <end position="54"/>
    </location>
</feature>
<dbReference type="InterPro" id="IPR027379">
    <property type="entry name" value="CLS_N"/>
</dbReference>
<evidence type="ECO:0000256" key="1">
    <source>
        <dbReference type="ARBA" id="ARBA00004651"/>
    </source>
</evidence>
<evidence type="ECO:0000313" key="10">
    <source>
        <dbReference type="Proteomes" id="UP001500751"/>
    </source>
</evidence>
<keyword evidence="3 7" id="KW-0812">Transmembrane</keyword>
<keyword evidence="4 7" id="KW-1133">Transmembrane helix</keyword>
<comment type="caution">
    <text evidence="9">The sequence shown here is derived from an EMBL/GenBank/DDBJ whole genome shotgun (WGS) entry which is preliminary data.</text>
</comment>
<feature type="compositionally biased region" description="Basic and acidic residues" evidence="6">
    <location>
        <begin position="60"/>
        <end position="69"/>
    </location>
</feature>
<sequence>MLRFVVQWLIPIALAIFAWVDCLLTPRPYVRLLPKPVWAVLIAVPYFGALMWILSGRAGQPHEPRRRATDSGAGLFGSLSRGGTHQARPRVVDTRGRGVRSGTARGGVTPGEWAVPPDDDPEFLRRLGEQLRKDRPES</sequence>
<evidence type="ECO:0000259" key="8">
    <source>
        <dbReference type="Pfam" id="PF13396"/>
    </source>
</evidence>
<evidence type="ECO:0000256" key="6">
    <source>
        <dbReference type="SAM" id="MobiDB-lite"/>
    </source>
</evidence>
<keyword evidence="10" id="KW-1185">Reference proteome</keyword>
<name>A0ABN2TNR2_9ACTN</name>
<evidence type="ECO:0000256" key="5">
    <source>
        <dbReference type="ARBA" id="ARBA00023136"/>
    </source>
</evidence>
<comment type="subcellular location">
    <subcellularLocation>
        <location evidence="1">Cell membrane</location>
        <topology evidence="1">Multi-pass membrane protein</topology>
    </subcellularLocation>
</comment>
<proteinExistence type="predicted"/>
<reference evidence="9 10" key="1">
    <citation type="journal article" date="2019" name="Int. J. Syst. Evol. Microbiol.">
        <title>The Global Catalogue of Microorganisms (GCM) 10K type strain sequencing project: providing services to taxonomists for standard genome sequencing and annotation.</title>
        <authorList>
            <consortium name="The Broad Institute Genomics Platform"/>
            <consortium name="The Broad Institute Genome Sequencing Center for Infectious Disease"/>
            <person name="Wu L."/>
            <person name="Ma J."/>
        </authorList>
    </citation>
    <scope>NUCLEOTIDE SEQUENCE [LARGE SCALE GENOMIC DNA]</scope>
    <source>
        <strain evidence="9 10">JCM 16014</strain>
    </source>
</reference>
<feature type="domain" description="Cardiolipin synthase N-terminal" evidence="8">
    <location>
        <begin position="13"/>
        <end position="57"/>
    </location>
</feature>
<dbReference type="EMBL" id="BAAAQN010000002">
    <property type="protein sequence ID" value="GAA2013728.1"/>
    <property type="molecule type" value="Genomic_DNA"/>
</dbReference>
<evidence type="ECO:0000256" key="3">
    <source>
        <dbReference type="ARBA" id="ARBA00022692"/>
    </source>
</evidence>
<accession>A0ABN2TNR2</accession>
<keyword evidence="5 7" id="KW-0472">Membrane</keyword>
<dbReference type="RefSeq" id="WP_344663873.1">
    <property type="nucleotide sequence ID" value="NZ_BAAAQN010000002.1"/>
</dbReference>
<organism evidence="9 10">
    <name type="scientific">Catenulispora yoronensis</name>
    <dbReference type="NCBI Taxonomy" id="450799"/>
    <lineage>
        <taxon>Bacteria</taxon>
        <taxon>Bacillati</taxon>
        <taxon>Actinomycetota</taxon>
        <taxon>Actinomycetes</taxon>
        <taxon>Catenulisporales</taxon>
        <taxon>Catenulisporaceae</taxon>
        <taxon>Catenulispora</taxon>
    </lineage>
</organism>
<evidence type="ECO:0000313" key="9">
    <source>
        <dbReference type="EMBL" id="GAA2013728.1"/>
    </source>
</evidence>